<keyword evidence="3" id="KW-0472">Membrane</keyword>
<accession>A0A3L6EIU4</accession>
<evidence type="ECO:0000256" key="2">
    <source>
        <dbReference type="ARBA" id="ARBA00022448"/>
    </source>
</evidence>
<dbReference type="EMBL" id="NCVQ01000006">
    <property type="protein sequence ID" value="PWZ20979.1"/>
    <property type="molecule type" value="Genomic_DNA"/>
</dbReference>
<dbReference type="PANTHER" id="PTHR23500:SF437">
    <property type="entry name" value="OS02G0574500 PROTEIN"/>
    <property type="match status" value="1"/>
</dbReference>
<feature type="transmembrane region" description="Helical" evidence="3">
    <location>
        <begin position="293"/>
        <end position="313"/>
    </location>
</feature>
<dbReference type="AlphaFoldDB" id="A0A3L6EIU4"/>
<evidence type="ECO:0000313" key="4">
    <source>
        <dbReference type="EMBL" id="PWZ20979.1"/>
    </source>
</evidence>
<feature type="transmembrane region" description="Helical" evidence="3">
    <location>
        <begin position="265"/>
        <end position="286"/>
    </location>
</feature>
<keyword evidence="3" id="KW-0812">Transmembrane</keyword>
<dbReference type="Proteomes" id="UP000251960">
    <property type="component" value="Chromosome 5"/>
</dbReference>
<feature type="transmembrane region" description="Helical" evidence="3">
    <location>
        <begin position="366"/>
        <end position="385"/>
    </location>
</feature>
<feature type="transmembrane region" description="Helical" evidence="3">
    <location>
        <begin position="333"/>
        <end position="354"/>
    </location>
</feature>
<dbReference type="PANTHER" id="PTHR23500">
    <property type="entry name" value="SOLUTE CARRIER FAMILY 2, FACILITATED GLUCOSE TRANSPORTER"/>
    <property type="match status" value="1"/>
</dbReference>
<organism evidence="4 5">
    <name type="scientific">Zea mays</name>
    <name type="common">Maize</name>
    <dbReference type="NCBI Taxonomy" id="4577"/>
    <lineage>
        <taxon>Eukaryota</taxon>
        <taxon>Viridiplantae</taxon>
        <taxon>Streptophyta</taxon>
        <taxon>Embryophyta</taxon>
        <taxon>Tracheophyta</taxon>
        <taxon>Spermatophyta</taxon>
        <taxon>Magnoliopsida</taxon>
        <taxon>Liliopsida</taxon>
        <taxon>Poales</taxon>
        <taxon>Poaceae</taxon>
        <taxon>PACMAD clade</taxon>
        <taxon>Panicoideae</taxon>
        <taxon>Andropogonodae</taxon>
        <taxon>Andropogoneae</taxon>
        <taxon>Tripsacinae</taxon>
        <taxon>Zea</taxon>
    </lineage>
</organism>
<evidence type="ECO:0000313" key="5">
    <source>
        <dbReference type="Proteomes" id="UP000251960"/>
    </source>
</evidence>
<keyword evidence="4" id="KW-0762">Sugar transport</keyword>
<dbReference type="InterPro" id="IPR036259">
    <property type="entry name" value="MFS_trans_sf"/>
</dbReference>
<sequence>MQSSAMAFFPSVATAKLELNSLYRKYVDMFGVSSNNSTVGSHTIHKMSHLPVLLVDRTFFSTGTAIQSIAISYGALIRRWLLGGTSVAQHTNTMISRAAMNSLPCCGFLPFFASVGALMTKLCGCTMIPDRFSGWQSILRQSANLRGEPVLVVDNNELGNDQILSSFLGRKRDYVGLVLRCICYSACLKVADTPQKKLSFIRQWMRSGHDTSAIWRAMARNEQYLAFVVVLAALQLFLRLARVNVTILFLPMLSQAVSSRSSPAVIGNVLLVLVTSCGVLGSAFSAKQFGREVTFAIGAIVMVICQVAIPLIMEVQIGVGGGTRMPVGYTAATFALTCVVSCGLSWSWGSFFWTFPGRKVHSAGHVLAVALNLGVCFAQMQYFLLTLCRLKNATLAYYALWIWS</sequence>
<comment type="caution">
    <text evidence="4">The sequence shown here is derived from an EMBL/GenBank/DDBJ whole genome shotgun (WGS) entry which is preliminary data.</text>
</comment>
<keyword evidence="3" id="KW-1133">Transmembrane helix</keyword>
<name>A0A3L6EIU4_MAIZE</name>
<protein>
    <submittedName>
        <fullName evidence="4">Sugar transport protein 5</fullName>
    </submittedName>
</protein>
<dbReference type="ExpressionAtlas" id="A0A3L6EIU4">
    <property type="expression patterns" value="baseline and differential"/>
</dbReference>
<dbReference type="Gene3D" id="1.20.1250.20">
    <property type="entry name" value="MFS general substrate transporter like domains"/>
    <property type="match status" value="1"/>
</dbReference>
<reference evidence="4 5" key="1">
    <citation type="journal article" date="2018" name="Nat. Genet.">
        <title>Extensive intraspecific gene order and gene structural variations between Mo17 and other maize genomes.</title>
        <authorList>
            <person name="Sun S."/>
            <person name="Zhou Y."/>
            <person name="Chen J."/>
            <person name="Shi J."/>
            <person name="Zhao H."/>
            <person name="Zhao H."/>
            <person name="Song W."/>
            <person name="Zhang M."/>
            <person name="Cui Y."/>
            <person name="Dong X."/>
            <person name="Liu H."/>
            <person name="Ma X."/>
            <person name="Jiao Y."/>
            <person name="Wang B."/>
            <person name="Wei X."/>
            <person name="Stein J.C."/>
            <person name="Glaubitz J.C."/>
            <person name="Lu F."/>
            <person name="Yu G."/>
            <person name="Liang C."/>
            <person name="Fengler K."/>
            <person name="Li B."/>
            <person name="Rafalski A."/>
            <person name="Schnable P.S."/>
            <person name="Ware D.H."/>
            <person name="Buckler E.S."/>
            <person name="Lai J."/>
        </authorList>
    </citation>
    <scope>NUCLEOTIDE SEQUENCE [LARGE SCALE GENOMIC DNA]</scope>
    <source>
        <strain evidence="5">cv. Missouri 17</strain>
        <tissue evidence="4">Seedling</tissue>
    </source>
</reference>
<dbReference type="GO" id="GO:0015144">
    <property type="term" value="F:carbohydrate transmembrane transporter activity"/>
    <property type="evidence" value="ECO:0007669"/>
    <property type="project" value="InterPro"/>
</dbReference>
<proteinExistence type="inferred from homology"/>
<gene>
    <name evidence="4" type="primary">STP5_0</name>
    <name evidence="4" type="ORF">Zm00014a_029832</name>
</gene>
<dbReference type="InterPro" id="IPR045262">
    <property type="entry name" value="STP/PLT_plant"/>
</dbReference>
<evidence type="ECO:0000256" key="3">
    <source>
        <dbReference type="SAM" id="Phobius"/>
    </source>
</evidence>
<comment type="similarity">
    <text evidence="1">Belongs to the major facilitator superfamily. Sugar transporter (TC 2.A.1.1) family.</text>
</comment>
<evidence type="ECO:0000256" key="1">
    <source>
        <dbReference type="ARBA" id="ARBA00010992"/>
    </source>
</evidence>
<keyword evidence="2" id="KW-0813">Transport</keyword>
<feature type="transmembrane region" description="Helical" evidence="3">
    <location>
        <begin position="224"/>
        <end position="245"/>
    </location>
</feature>